<evidence type="ECO:0000256" key="9">
    <source>
        <dbReference type="ARBA" id="ARBA00023136"/>
    </source>
</evidence>
<name>A0ABT5F1P0_9BACT</name>
<evidence type="ECO:0000256" key="13">
    <source>
        <dbReference type="SAM" id="MobiDB-lite"/>
    </source>
</evidence>
<organism evidence="14 15">
    <name type="scientific">Polyangium mundeleinium</name>
    <dbReference type="NCBI Taxonomy" id="2995306"/>
    <lineage>
        <taxon>Bacteria</taxon>
        <taxon>Pseudomonadati</taxon>
        <taxon>Myxococcota</taxon>
        <taxon>Polyangia</taxon>
        <taxon>Polyangiales</taxon>
        <taxon>Polyangiaceae</taxon>
        <taxon>Polyangium</taxon>
    </lineage>
</organism>
<keyword evidence="7" id="KW-1133">Transmembrane helix</keyword>
<evidence type="ECO:0000256" key="12">
    <source>
        <dbReference type="ARBA" id="ARBA00031542"/>
    </source>
</evidence>
<comment type="subcellular location">
    <subcellularLocation>
        <location evidence="1">Cell inner membrane</location>
        <topology evidence="1">Single-pass membrane protein</topology>
        <orientation evidence="1">Periplasmic side</orientation>
    </subcellularLocation>
</comment>
<evidence type="ECO:0000256" key="11">
    <source>
        <dbReference type="ARBA" id="ARBA00030948"/>
    </source>
</evidence>
<evidence type="ECO:0000313" key="15">
    <source>
        <dbReference type="Proteomes" id="UP001221411"/>
    </source>
</evidence>
<evidence type="ECO:0000256" key="4">
    <source>
        <dbReference type="ARBA" id="ARBA00022519"/>
    </source>
</evidence>
<keyword evidence="3" id="KW-1003">Cell membrane</keyword>
<protein>
    <recommendedName>
        <fullName evidence="11">Lipase helper protein</fullName>
    </recommendedName>
    <alternativeName>
        <fullName evidence="12">Lipase modulator</fullName>
    </alternativeName>
</protein>
<evidence type="ECO:0000256" key="1">
    <source>
        <dbReference type="ARBA" id="ARBA00004383"/>
    </source>
</evidence>
<keyword evidence="8" id="KW-0443">Lipid metabolism</keyword>
<keyword evidence="15" id="KW-1185">Reference proteome</keyword>
<evidence type="ECO:0000256" key="7">
    <source>
        <dbReference type="ARBA" id="ARBA00022989"/>
    </source>
</evidence>
<dbReference type="RefSeq" id="WP_271926749.1">
    <property type="nucleotide sequence ID" value="NZ_JAQNDO010000001.1"/>
</dbReference>
<dbReference type="SUPFAM" id="SSF158855">
    <property type="entry name" value="Lipase chaperone-like"/>
    <property type="match status" value="1"/>
</dbReference>
<keyword evidence="4" id="KW-0997">Cell inner membrane</keyword>
<accession>A0ABT5F1P0</accession>
<dbReference type="Proteomes" id="UP001221411">
    <property type="component" value="Unassembled WGS sequence"/>
</dbReference>
<comment type="caution">
    <text evidence="14">The sequence shown here is derived from an EMBL/GenBank/DDBJ whole genome shotgun (WGS) entry which is preliminary data.</text>
</comment>
<keyword evidence="6" id="KW-0442">Lipid degradation</keyword>
<evidence type="ECO:0000313" key="14">
    <source>
        <dbReference type="EMBL" id="MDC0747994.1"/>
    </source>
</evidence>
<gene>
    <name evidence="14" type="ORF">POL67_42080</name>
</gene>
<keyword evidence="9" id="KW-0472">Membrane</keyword>
<evidence type="ECO:0000256" key="8">
    <source>
        <dbReference type="ARBA" id="ARBA00023098"/>
    </source>
</evidence>
<evidence type="ECO:0000256" key="6">
    <source>
        <dbReference type="ARBA" id="ARBA00022963"/>
    </source>
</evidence>
<evidence type="ECO:0000256" key="5">
    <source>
        <dbReference type="ARBA" id="ARBA00022692"/>
    </source>
</evidence>
<dbReference type="Pfam" id="PF03280">
    <property type="entry name" value="Lipase_chap"/>
    <property type="match status" value="1"/>
</dbReference>
<sequence length="344" mass="37774">MNRRRIATGFALVTLVAAAGIGAWKRGGDEPARAAETTAETRGGDPKSATRKTSAPPVRRAEANVDTREKSPFKEKARSLRGTDEDGALRVGPDGSLLLGPEILRLFDYYFTTEGEESDETIRARILAAIRERASGPAALQAAALLDQYLAYRKDKDGLALPKDEEADPTARLEALKKLRRKHFGEETADALFGDEEHEGEVAAEASRIRQDETLTADEREQRVAELEASLPKGAREAREAATLPLRARAEADAMRAEGATDEDVYTKRVETLGVEAADRLTELDAQRAAWKARIEAFRKERDTLAAKTQDEAAFKAAEQALLDRSFTPLEQRRVRATLAMSSK</sequence>
<proteinExistence type="inferred from homology"/>
<keyword evidence="10" id="KW-0143">Chaperone</keyword>
<comment type="similarity">
    <text evidence="2">Belongs to the lipase chaperone family.</text>
</comment>
<keyword evidence="5" id="KW-0812">Transmembrane</keyword>
<dbReference type="EMBL" id="JAQNDO010000001">
    <property type="protein sequence ID" value="MDC0747994.1"/>
    <property type="molecule type" value="Genomic_DNA"/>
</dbReference>
<dbReference type="InterPro" id="IPR004961">
    <property type="entry name" value="Lipase_chaperone"/>
</dbReference>
<feature type="compositionally biased region" description="Basic and acidic residues" evidence="13">
    <location>
        <begin position="59"/>
        <end position="87"/>
    </location>
</feature>
<evidence type="ECO:0000256" key="10">
    <source>
        <dbReference type="ARBA" id="ARBA00023186"/>
    </source>
</evidence>
<evidence type="ECO:0000256" key="2">
    <source>
        <dbReference type="ARBA" id="ARBA00010358"/>
    </source>
</evidence>
<feature type="region of interest" description="Disordered" evidence="13">
    <location>
        <begin position="26"/>
        <end position="87"/>
    </location>
</feature>
<reference evidence="14 15" key="1">
    <citation type="submission" date="2022-11" db="EMBL/GenBank/DDBJ databases">
        <title>Minimal conservation of predation-associated metabolite biosynthetic gene clusters underscores biosynthetic potential of Myxococcota including descriptions for ten novel species: Archangium lansinium sp. nov., Myxococcus landrumus sp. nov., Nannocystis bai.</title>
        <authorList>
            <person name="Ahearne A."/>
            <person name="Stevens C."/>
            <person name="Dowd S."/>
        </authorList>
    </citation>
    <scope>NUCLEOTIDE SEQUENCE [LARGE SCALE GENOMIC DNA]</scope>
    <source>
        <strain evidence="14 15">RJM3</strain>
    </source>
</reference>
<evidence type="ECO:0000256" key="3">
    <source>
        <dbReference type="ARBA" id="ARBA00022475"/>
    </source>
</evidence>